<dbReference type="InterPro" id="IPR006127">
    <property type="entry name" value="ZnuA-like"/>
</dbReference>
<dbReference type="InterPro" id="IPR006128">
    <property type="entry name" value="Lipoprotein_PsaA-like"/>
</dbReference>
<evidence type="ECO:0000256" key="1">
    <source>
        <dbReference type="ARBA" id="ARBA00022448"/>
    </source>
</evidence>
<dbReference type="Pfam" id="PF01297">
    <property type="entry name" value="ZnuA"/>
    <property type="match status" value="1"/>
</dbReference>
<accession>A0ABW4LVI5</accession>
<keyword evidence="7" id="KW-1185">Reference proteome</keyword>
<dbReference type="EMBL" id="JBHUEM010000054">
    <property type="protein sequence ID" value="MFD1739190.1"/>
    <property type="molecule type" value="Genomic_DNA"/>
</dbReference>
<keyword evidence="4" id="KW-0175">Coiled coil</keyword>
<keyword evidence="2" id="KW-0732">Signal</keyword>
<dbReference type="InterPro" id="IPR006129">
    <property type="entry name" value="AdhesinB"/>
</dbReference>
<name>A0ABW4LVI5_9BACI</name>
<proteinExistence type="inferred from homology"/>
<gene>
    <name evidence="6" type="ORF">ACFSCX_22155</name>
</gene>
<dbReference type="Gene3D" id="3.40.50.1980">
    <property type="entry name" value="Nitrogenase molybdenum iron protein domain"/>
    <property type="match status" value="3"/>
</dbReference>
<dbReference type="SUPFAM" id="SSF53807">
    <property type="entry name" value="Helical backbone' metal receptor"/>
    <property type="match status" value="1"/>
</dbReference>
<evidence type="ECO:0000313" key="6">
    <source>
        <dbReference type="EMBL" id="MFD1739190.1"/>
    </source>
</evidence>
<evidence type="ECO:0000256" key="4">
    <source>
        <dbReference type="SAM" id="Coils"/>
    </source>
</evidence>
<evidence type="ECO:0000256" key="5">
    <source>
        <dbReference type="SAM" id="MobiDB-lite"/>
    </source>
</evidence>
<dbReference type="PROSITE" id="PS51257">
    <property type="entry name" value="PROKAR_LIPOPROTEIN"/>
    <property type="match status" value="1"/>
</dbReference>
<protein>
    <submittedName>
        <fullName evidence="6">Metal ABC transporter solute-binding protein, Zn/Mn family</fullName>
    </submittedName>
</protein>
<comment type="caution">
    <text evidence="6">The sequence shown here is derived from an EMBL/GenBank/DDBJ whole genome shotgun (WGS) entry which is preliminary data.</text>
</comment>
<dbReference type="InterPro" id="IPR050492">
    <property type="entry name" value="Bact_metal-bind_prot9"/>
</dbReference>
<feature type="region of interest" description="Disordered" evidence="5">
    <location>
        <begin position="127"/>
        <end position="183"/>
    </location>
</feature>
<dbReference type="PANTHER" id="PTHR42953:SF8">
    <property type="entry name" value="ZINT DOMAIN-CONTAINING PROTEIN"/>
    <property type="match status" value="1"/>
</dbReference>
<evidence type="ECO:0000256" key="3">
    <source>
        <dbReference type="RuleBase" id="RU003512"/>
    </source>
</evidence>
<keyword evidence="1 3" id="KW-0813">Transport</keyword>
<dbReference type="PRINTS" id="PR00690">
    <property type="entry name" value="ADHESNFAMILY"/>
</dbReference>
<evidence type="ECO:0000313" key="7">
    <source>
        <dbReference type="Proteomes" id="UP001597214"/>
    </source>
</evidence>
<evidence type="ECO:0000256" key="2">
    <source>
        <dbReference type="ARBA" id="ARBA00022729"/>
    </source>
</evidence>
<dbReference type="RefSeq" id="WP_377930424.1">
    <property type="nucleotide sequence ID" value="NZ_JBHUEM010000054.1"/>
</dbReference>
<dbReference type="Proteomes" id="UP001597214">
    <property type="component" value="Unassembled WGS sequence"/>
</dbReference>
<reference evidence="7" key="1">
    <citation type="journal article" date="2019" name="Int. J. Syst. Evol. Microbiol.">
        <title>The Global Catalogue of Microorganisms (GCM) 10K type strain sequencing project: providing services to taxonomists for standard genome sequencing and annotation.</title>
        <authorList>
            <consortium name="The Broad Institute Genomics Platform"/>
            <consortium name="The Broad Institute Genome Sequencing Center for Infectious Disease"/>
            <person name="Wu L."/>
            <person name="Ma J."/>
        </authorList>
    </citation>
    <scope>NUCLEOTIDE SEQUENCE [LARGE SCALE GENOMIC DNA]</scope>
    <source>
        <strain evidence="7">CCUG 49339</strain>
    </source>
</reference>
<dbReference type="PANTHER" id="PTHR42953">
    <property type="entry name" value="HIGH-AFFINITY ZINC UPTAKE SYSTEM PROTEIN ZNUA-RELATED"/>
    <property type="match status" value="1"/>
</dbReference>
<dbReference type="PRINTS" id="PR00691">
    <property type="entry name" value="ADHESINB"/>
</dbReference>
<comment type="similarity">
    <text evidence="3">Belongs to the bacterial solute-binding protein 9 family.</text>
</comment>
<feature type="coiled-coil region" evidence="4">
    <location>
        <begin position="212"/>
        <end position="239"/>
    </location>
</feature>
<sequence>MKKIYVLFVLILSLGSFLFGCGANEESAKSNASAKLKIYTTIFPLEDFAKKIGGDHVEVVSVFPPGVDAHTFEPTAKTMVDIAKADGFIYSGAGIEGFVEAAIDALKNENVKMVKAAEGIELVSLGDHAHDDNDSESESGHDDHAHDDNGSESESGHDDHAHDEHDSTGQEEGHDSHNHGDLDPHVWLDPTLALQLADTILHALEELKPEAKEEFEENFDTLKQQLEELDQKFKEAVEHAPKKEILVAHAAYGYWETRYGIEQISVTGLSPTNEPSQKDLRTIIETAKNHNIKYVIFEQNVSTKVAEIVRNEINAEALTLHNLEALSDENVKNSEDYFSLMERNIETLKIALSQ</sequence>
<organism evidence="6 7">
    <name type="scientific">Bacillus salitolerans</name>
    <dbReference type="NCBI Taxonomy" id="1437434"/>
    <lineage>
        <taxon>Bacteria</taxon>
        <taxon>Bacillati</taxon>
        <taxon>Bacillota</taxon>
        <taxon>Bacilli</taxon>
        <taxon>Bacillales</taxon>
        <taxon>Bacillaceae</taxon>
        <taxon>Bacillus</taxon>
    </lineage>
</organism>